<dbReference type="Proteomes" id="UP001180845">
    <property type="component" value="Unassembled WGS sequence"/>
</dbReference>
<dbReference type="AlphaFoldDB" id="A0AAE3ZI57"/>
<proteinExistence type="predicted"/>
<comment type="caution">
    <text evidence="1">The sequence shown here is derived from an EMBL/GenBank/DDBJ whole genome shotgun (WGS) entry which is preliminary data.</text>
</comment>
<sequence length="79" mass="8831">MRTTLNLDEGTYGRAKRWAERDGASFSQWVAELIEREDTRRRCEAHAEWLAGNPDVAGQLDDQDAVADRRLAEGARGAA</sequence>
<reference evidence="1" key="1">
    <citation type="submission" date="2023-07" db="EMBL/GenBank/DDBJ databases">
        <title>Sequencing the genomes of 1000 actinobacteria strains.</title>
        <authorList>
            <person name="Klenk H.-P."/>
        </authorList>
    </citation>
    <scope>NUCLEOTIDE SEQUENCE</scope>
    <source>
        <strain evidence="1">DSM 45977</strain>
    </source>
</reference>
<evidence type="ECO:0000313" key="2">
    <source>
        <dbReference type="Proteomes" id="UP001180845"/>
    </source>
</evidence>
<keyword evidence="2" id="KW-1185">Reference proteome</keyword>
<protein>
    <submittedName>
        <fullName evidence="1">Uncharacterized protein</fullName>
    </submittedName>
</protein>
<name>A0AAE3ZI57_9ACTN</name>
<dbReference type="EMBL" id="JAVDXW010000001">
    <property type="protein sequence ID" value="MDR7304028.1"/>
    <property type="molecule type" value="Genomic_DNA"/>
</dbReference>
<dbReference type="RefSeq" id="WP_310277085.1">
    <property type="nucleotide sequence ID" value="NZ_JAVDXW010000001.1"/>
</dbReference>
<gene>
    <name evidence="1" type="ORF">JOF55_004209</name>
</gene>
<organism evidence="1 2">
    <name type="scientific">Haloactinomyces albus</name>
    <dbReference type="NCBI Taxonomy" id="1352928"/>
    <lineage>
        <taxon>Bacteria</taxon>
        <taxon>Bacillati</taxon>
        <taxon>Actinomycetota</taxon>
        <taxon>Actinomycetes</taxon>
        <taxon>Actinopolysporales</taxon>
        <taxon>Actinopolysporaceae</taxon>
        <taxon>Haloactinomyces</taxon>
    </lineage>
</organism>
<accession>A0AAE3ZI57</accession>
<evidence type="ECO:0000313" key="1">
    <source>
        <dbReference type="EMBL" id="MDR7304028.1"/>
    </source>
</evidence>